<feature type="transmembrane region" description="Helical" evidence="2">
    <location>
        <begin position="334"/>
        <end position="352"/>
    </location>
</feature>
<reference evidence="3" key="1">
    <citation type="submission" date="2013-10" db="EMBL/GenBank/DDBJ databases">
        <title>Genomic analysis of the causative agents of coccidiosis in chickens.</title>
        <authorList>
            <person name="Reid A.J."/>
            <person name="Blake D."/>
            <person name="Billington K."/>
            <person name="Browne H."/>
            <person name="Dunn M."/>
            <person name="Hung S."/>
            <person name="Kawahara F."/>
            <person name="Miranda-Saavedra D."/>
            <person name="Mourier T."/>
            <person name="Nagra H."/>
            <person name="Otto T.D."/>
            <person name="Rawlings N."/>
            <person name="Sanchez A."/>
            <person name="Sanders M."/>
            <person name="Subramaniam C."/>
            <person name="Tay Y."/>
            <person name="Dear P."/>
            <person name="Doerig C."/>
            <person name="Gruber A."/>
            <person name="Parkinson J."/>
            <person name="Shirley M."/>
            <person name="Wan K.L."/>
            <person name="Berriman M."/>
            <person name="Tomley F."/>
            <person name="Pain A."/>
        </authorList>
    </citation>
    <scope>NUCLEOTIDE SEQUENCE [LARGE SCALE GENOMIC DNA]</scope>
    <source>
        <strain evidence="3">Houghton</strain>
    </source>
</reference>
<sequence>MLYSGGEKATGIRYSRYFGYWFFHYVALRTAGEGATEGYYTIQKGNPGMAEGHREGDETPPASEDTNNPGEESSDTDGDETDEELPPLSPTVEKFDEAMTRICSPGIKDSLFENLGNSVFEAMGLVDRWMNSLLGAMTALESDSTALYEYLAGTGSLTAVVKRSWLFGLSIIAESVESLALLADGTNPNNILELSKQAASNALDVVPLADEMSSSIKFLSDACVSFSASNSLSGSSHKSLWCDIRKNESSSPGLTSIEKQMKSSAQRIIQINPKKYLDALFKKVTLPALNIQESFPTESIKKLFFTVFDVLAESEGTASKLLGWLEAGLCVDCAIYLAILLLLVLWIAWFFLRGKNVQSVIPATFWNILTWMAVLLLLVGGILGWVATLGRQGCSILIDNCLEQDKWDLLSNYVPVVEPLISQCLTKDGEGDLLAGVGVDTAYDQMLGALQETLNGFPTDIIPLDQDTSELAENYLSAAASFGALVAADPDSVAESRKDVFPEFLTSGMQVMDVDIEGETLYGLATLESLVAPWKLSALHPNEPADGEFIVREDNPIEGDTTFIRWLEDLKERKMQELKDNGLNQQKAEVESERFKVWTKNGIWWLQQKQKVLNLKYNCRHEDGLMEACGYAEMFGVKEEEMQASCMYNSQRDAAQICGPSAGMIYR</sequence>
<accession>U6LKX9</accession>
<gene>
    <name evidence="3" type="ORF">EBH_0024890</name>
</gene>
<feature type="compositionally biased region" description="Acidic residues" evidence="1">
    <location>
        <begin position="72"/>
        <end position="85"/>
    </location>
</feature>
<dbReference type="AlphaFoldDB" id="U6LKX9"/>
<dbReference type="Proteomes" id="UP000030750">
    <property type="component" value="Unassembled WGS sequence"/>
</dbReference>
<evidence type="ECO:0000256" key="2">
    <source>
        <dbReference type="SAM" id="Phobius"/>
    </source>
</evidence>
<evidence type="ECO:0000313" key="4">
    <source>
        <dbReference type="Proteomes" id="UP000030750"/>
    </source>
</evidence>
<name>U6LKX9_9EIME</name>
<keyword evidence="2" id="KW-0812">Transmembrane</keyword>
<evidence type="ECO:0000256" key="1">
    <source>
        <dbReference type="SAM" id="MobiDB-lite"/>
    </source>
</evidence>
<reference evidence="3" key="2">
    <citation type="submission" date="2013-10" db="EMBL/GenBank/DDBJ databases">
        <authorList>
            <person name="Aslett M."/>
        </authorList>
    </citation>
    <scope>NUCLEOTIDE SEQUENCE [LARGE SCALE GENOMIC DNA]</scope>
    <source>
        <strain evidence="3">Houghton</strain>
    </source>
</reference>
<organism evidence="3 4">
    <name type="scientific">Eimeria brunetti</name>
    <dbReference type="NCBI Taxonomy" id="51314"/>
    <lineage>
        <taxon>Eukaryota</taxon>
        <taxon>Sar</taxon>
        <taxon>Alveolata</taxon>
        <taxon>Apicomplexa</taxon>
        <taxon>Conoidasida</taxon>
        <taxon>Coccidia</taxon>
        <taxon>Eucoccidiorida</taxon>
        <taxon>Eimeriorina</taxon>
        <taxon>Eimeriidae</taxon>
        <taxon>Eimeria</taxon>
    </lineage>
</organism>
<dbReference type="VEuPathDB" id="ToxoDB:EBH_0024890"/>
<evidence type="ECO:0000313" key="3">
    <source>
        <dbReference type="EMBL" id="CDJ49244.1"/>
    </source>
</evidence>
<feature type="region of interest" description="Disordered" evidence="1">
    <location>
        <begin position="43"/>
        <end position="91"/>
    </location>
</feature>
<keyword evidence="4" id="KW-1185">Reference proteome</keyword>
<proteinExistence type="predicted"/>
<dbReference type="OrthoDB" id="345998at2759"/>
<keyword evidence="2" id="KW-0472">Membrane</keyword>
<dbReference type="EMBL" id="HG711564">
    <property type="protein sequence ID" value="CDJ49244.1"/>
    <property type="molecule type" value="Genomic_DNA"/>
</dbReference>
<protein>
    <submittedName>
        <fullName evidence="3">Uncharacterized protein</fullName>
    </submittedName>
</protein>
<keyword evidence="2" id="KW-1133">Transmembrane helix</keyword>
<feature type="transmembrane region" description="Helical" evidence="2">
    <location>
        <begin position="364"/>
        <end position="387"/>
    </location>
</feature>